<name>A0AAV1X0R0_LUPLU</name>
<protein>
    <submittedName>
        <fullName evidence="1">Uncharacterized protein</fullName>
    </submittedName>
</protein>
<accession>A0AAV1X0R0</accession>
<evidence type="ECO:0000313" key="2">
    <source>
        <dbReference type="Proteomes" id="UP001497480"/>
    </source>
</evidence>
<dbReference type="Proteomes" id="UP001497480">
    <property type="component" value="Unassembled WGS sequence"/>
</dbReference>
<comment type="caution">
    <text evidence="1">The sequence shown here is derived from an EMBL/GenBank/DDBJ whole genome shotgun (WGS) entry which is preliminary data.</text>
</comment>
<reference evidence="1 2" key="1">
    <citation type="submission" date="2024-03" db="EMBL/GenBank/DDBJ databases">
        <authorList>
            <person name="Martinez-Hernandez J."/>
        </authorList>
    </citation>
    <scope>NUCLEOTIDE SEQUENCE [LARGE SCALE GENOMIC DNA]</scope>
</reference>
<keyword evidence="2" id="KW-1185">Reference proteome</keyword>
<proteinExistence type="predicted"/>
<evidence type="ECO:0000313" key="1">
    <source>
        <dbReference type="EMBL" id="CAL0314881.1"/>
    </source>
</evidence>
<sequence length="73" mass="8082">MGLGDQLFGDNGTSNFDATLCSAAFNFMFWLLCHNKDSSDTNLGSEGTGLFDKWLLFQLVPLETLRMVDDVLS</sequence>
<dbReference type="AlphaFoldDB" id="A0AAV1X0R0"/>
<organism evidence="1 2">
    <name type="scientific">Lupinus luteus</name>
    <name type="common">European yellow lupine</name>
    <dbReference type="NCBI Taxonomy" id="3873"/>
    <lineage>
        <taxon>Eukaryota</taxon>
        <taxon>Viridiplantae</taxon>
        <taxon>Streptophyta</taxon>
        <taxon>Embryophyta</taxon>
        <taxon>Tracheophyta</taxon>
        <taxon>Spermatophyta</taxon>
        <taxon>Magnoliopsida</taxon>
        <taxon>eudicotyledons</taxon>
        <taxon>Gunneridae</taxon>
        <taxon>Pentapetalae</taxon>
        <taxon>rosids</taxon>
        <taxon>fabids</taxon>
        <taxon>Fabales</taxon>
        <taxon>Fabaceae</taxon>
        <taxon>Papilionoideae</taxon>
        <taxon>50 kb inversion clade</taxon>
        <taxon>genistoids sensu lato</taxon>
        <taxon>core genistoids</taxon>
        <taxon>Genisteae</taxon>
        <taxon>Lupinus</taxon>
    </lineage>
</organism>
<dbReference type="EMBL" id="CAXHTB010000011">
    <property type="protein sequence ID" value="CAL0314881.1"/>
    <property type="molecule type" value="Genomic_DNA"/>
</dbReference>
<gene>
    <name evidence="1" type="ORF">LLUT_LOCUS15941</name>
</gene>